<feature type="domain" description="Nematode cuticle collagen N-terminal" evidence="3">
    <location>
        <begin position="20"/>
        <end position="47"/>
    </location>
</feature>
<dbReference type="AlphaFoldDB" id="A0A0N4Y5F8"/>
<dbReference type="Pfam" id="PF01484">
    <property type="entry name" value="Col_cuticle_N"/>
    <property type="match status" value="1"/>
</dbReference>
<gene>
    <name evidence="4" type="ORF">NBR_LOCUS11228</name>
</gene>
<dbReference type="WBParaSite" id="NBR_0001122701-mRNA-1">
    <property type="protein sequence ID" value="NBR_0001122701-mRNA-1"/>
    <property type="gene ID" value="NBR_0001122701"/>
</dbReference>
<protein>
    <submittedName>
        <fullName evidence="6">Col_cuticle_N domain-containing protein</fullName>
    </submittedName>
</protein>
<keyword evidence="2" id="KW-1133">Transmembrane helix</keyword>
<keyword evidence="2" id="KW-0472">Membrane</keyword>
<feature type="transmembrane region" description="Helical" evidence="2">
    <location>
        <begin position="20"/>
        <end position="41"/>
    </location>
</feature>
<evidence type="ECO:0000313" key="4">
    <source>
        <dbReference type="EMBL" id="VDL74817.1"/>
    </source>
</evidence>
<reference evidence="4 5" key="2">
    <citation type="submission" date="2018-11" db="EMBL/GenBank/DDBJ databases">
        <authorList>
            <consortium name="Pathogen Informatics"/>
        </authorList>
    </citation>
    <scope>NUCLEOTIDE SEQUENCE [LARGE SCALE GENOMIC DNA]</scope>
</reference>
<name>A0A0N4Y5F8_NIPBR</name>
<keyword evidence="2" id="KW-0812">Transmembrane</keyword>
<evidence type="ECO:0000313" key="5">
    <source>
        <dbReference type="Proteomes" id="UP000271162"/>
    </source>
</evidence>
<dbReference type="EMBL" id="UYSL01020484">
    <property type="protein sequence ID" value="VDL74817.1"/>
    <property type="molecule type" value="Genomic_DNA"/>
</dbReference>
<dbReference type="STRING" id="27835.A0A0N4Y5F8"/>
<keyword evidence="1" id="KW-0677">Repeat</keyword>
<evidence type="ECO:0000256" key="2">
    <source>
        <dbReference type="SAM" id="Phobius"/>
    </source>
</evidence>
<keyword evidence="5" id="KW-1185">Reference proteome</keyword>
<dbReference type="Proteomes" id="UP000271162">
    <property type="component" value="Unassembled WGS sequence"/>
</dbReference>
<evidence type="ECO:0000259" key="3">
    <source>
        <dbReference type="Pfam" id="PF01484"/>
    </source>
</evidence>
<dbReference type="GO" id="GO:0042302">
    <property type="term" value="F:structural constituent of cuticle"/>
    <property type="evidence" value="ECO:0007669"/>
    <property type="project" value="InterPro"/>
</dbReference>
<evidence type="ECO:0000256" key="1">
    <source>
        <dbReference type="ARBA" id="ARBA00022737"/>
    </source>
</evidence>
<accession>A0A0N4Y5F8</accession>
<dbReference type="InterPro" id="IPR002486">
    <property type="entry name" value="Col_cuticle_N"/>
</dbReference>
<proteinExistence type="predicted"/>
<evidence type="ECO:0000313" key="6">
    <source>
        <dbReference type="WBParaSite" id="NBR_0001122701-mRNA-1"/>
    </source>
</evidence>
<reference evidence="6" key="1">
    <citation type="submission" date="2017-02" db="UniProtKB">
        <authorList>
            <consortium name="WormBaseParasite"/>
        </authorList>
    </citation>
    <scope>IDENTIFICATION</scope>
</reference>
<organism evidence="6">
    <name type="scientific">Nippostrongylus brasiliensis</name>
    <name type="common">Rat hookworm</name>
    <dbReference type="NCBI Taxonomy" id="27835"/>
    <lineage>
        <taxon>Eukaryota</taxon>
        <taxon>Metazoa</taxon>
        <taxon>Ecdysozoa</taxon>
        <taxon>Nematoda</taxon>
        <taxon>Chromadorea</taxon>
        <taxon>Rhabditida</taxon>
        <taxon>Rhabditina</taxon>
        <taxon>Rhabditomorpha</taxon>
        <taxon>Strongyloidea</taxon>
        <taxon>Heligmosomidae</taxon>
        <taxon>Nippostrongylus</taxon>
    </lineage>
</organism>
<sequence>MTGDMKHMESEALSLRKVAFFGVALSTTATLLCVVSVPMLYNYMQHM</sequence>